<organism evidence="1 2">
    <name type="scientific">Elysia chlorotica</name>
    <name type="common">Eastern emerald elysia</name>
    <name type="synonym">Sea slug</name>
    <dbReference type="NCBI Taxonomy" id="188477"/>
    <lineage>
        <taxon>Eukaryota</taxon>
        <taxon>Metazoa</taxon>
        <taxon>Spiralia</taxon>
        <taxon>Lophotrochozoa</taxon>
        <taxon>Mollusca</taxon>
        <taxon>Gastropoda</taxon>
        <taxon>Heterobranchia</taxon>
        <taxon>Euthyneura</taxon>
        <taxon>Panpulmonata</taxon>
        <taxon>Sacoglossa</taxon>
        <taxon>Placobranchoidea</taxon>
        <taxon>Plakobranchidae</taxon>
        <taxon>Elysia</taxon>
    </lineage>
</organism>
<comment type="caution">
    <text evidence="1">The sequence shown here is derived from an EMBL/GenBank/DDBJ whole genome shotgun (WGS) entry which is preliminary data.</text>
</comment>
<name>A0A433SZ08_ELYCH</name>
<evidence type="ECO:0000313" key="1">
    <source>
        <dbReference type="EMBL" id="RUS74536.1"/>
    </source>
</evidence>
<proteinExistence type="predicted"/>
<sequence length="321" mass="35945">ETVTPLLTGDASKSNNFFSYKQWHANIQSESVQSAMIYNVFEVPALSPLQDTLVSDGSIVLLACTPPHKSEEMTIYAHKVVQIMASVMVKCSDVVFLLVELSDNSNTSVKDLLQTRIAYLVGALQAATYDLYKRNWNLECLDFKGQQGLGYGISSLDALKSLSEEGRLEIVTASKENFQKTVSAALIQCSKSVKELVPWVHCEWSGALREFIDDIPKMPATTLEHISNQPDKATQSTLHIRYAYARVGKVINLLQNWGEAMFHWHPSNILCVSDMAAYESLLKQLMCTPAPDKVKMCFSVNDMPCWREDSLESFAKKFDNI</sequence>
<gene>
    <name evidence="1" type="ORF">EGW08_017708</name>
</gene>
<evidence type="ECO:0000313" key="2">
    <source>
        <dbReference type="Proteomes" id="UP000271974"/>
    </source>
</evidence>
<dbReference type="EMBL" id="RQTK01000822">
    <property type="protein sequence ID" value="RUS74536.1"/>
    <property type="molecule type" value="Genomic_DNA"/>
</dbReference>
<protein>
    <submittedName>
        <fullName evidence="1">Uncharacterized protein</fullName>
    </submittedName>
</protein>
<dbReference type="AlphaFoldDB" id="A0A433SZ08"/>
<reference evidence="1 2" key="1">
    <citation type="submission" date="2019-01" db="EMBL/GenBank/DDBJ databases">
        <title>A draft genome assembly of the solar-powered sea slug Elysia chlorotica.</title>
        <authorList>
            <person name="Cai H."/>
            <person name="Li Q."/>
            <person name="Fang X."/>
            <person name="Li J."/>
            <person name="Curtis N.E."/>
            <person name="Altenburger A."/>
            <person name="Shibata T."/>
            <person name="Feng M."/>
            <person name="Maeda T."/>
            <person name="Schwartz J.A."/>
            <person name="Shigenobu S."/>
            <person name="Lundholm N."/>
            <person name="Nishiyama T."/>
            <person name="Yang H."/>
            <person name="Hasebe M."/>
            <person name="Li S."/>
            <person name="Pierce S.K."/>
            <person name="Wang J."/>
        </authorList>
    </citation>
    <scope>NUCLEOTIDE SEQUENCE [LARGE SCALE GENOMIC DNA]</scope>
    <source>
        <strain evidence="1">EC2010</strain>
        <tissue evidence="1">Whole organism of an adult</tissue>
    </source>
</reference>
<keyword evidence="2" id="KW-1185">Reference proteome</keyword>
<accession>A0A433SZ08</accession>
<feature type="non-terminal residue" evidence="1">
    <location>
        <position position="321"/>
    </location>
</feature>
<dbReference type="Proteomes" id="UP000271974">
    <property type="component" value="Unassembled WGS sequence"/>
</dbReference>
<feature type="non-terminal residue" evidence="1">
    <location>
        <position position="1"/>
    </location>
</feature>